<reference evidence="8 9" key="1">
    <citation type="journal article" date="2019" name="Proc. Natl. Acad. Sci. U.S.A.">
        <title>Regulatory changes in pterin and carotenoid genes underlie balanced color polymorphisms in the wall lizard.</title>
        <authorList>
            <person name="Andrade P."/>
            <person name="Pinho C."/>
            <person name="Perez I de Lanuza G."/>
            <person name="Afonso S."/>
            <person name="Brejcha J."/>
            <person name="Rubin C.J."/>
            <person name="Wallerman O."/>
            <person name="Pereira P."/>
            <person name="Sabatino S.J."/>
            <person name="Bellati A."/>
            <person name="Pellitteri-Rosa D."/>
            <person name="Bosakova Z."/>
            <person name="Bunikis I."/>
            <person name="Carretero M.A."/>
            <person name="Feiner N."/>
            <person name="Marsik P."/>
            <person name="Pauperio F."/>
            <person name="Salvi D."/>
            <person name="Soler L."/>
            <person name="While G.M."/>
            <person name="Uller T."/>
            <person name="Font E."/>
            <person name="Andersson L."/>
            <person name="Carneiro M."/>
        </authorList>
    </citation>
    <scope>NUCLEOTIDE SEQUENCE</scope>
</reference>
<evidence type="ECO:0000313" key="8">
    <source>
        <dbReference type="Ensembl" id="ENSPMRP00000034866.1"/>
    </source>
</evidence>
<accession>A0A670KDE2</accession>
<gene>
    <name evidence="8" type="primary">SLC35D2</name>
</gene>
<comment type="subcellular location">
    <subcellularLocation>
        <location evidence="1">Membrane</location>
        <topology evidence="1">Multi-pass membrane protein</topology>
    </subcellularLocation>
</comment>
<reference evidence="8" key="3">
    <citation type="submission" date="2025-09" db="UniProtKB">
        <authorList>
            <consortium name="Ensembl"/>
        </authorList>
    </citation>
    <scope>IDENTIFICATION</scope>
</reference>
<dbReference type="OMA" id="YLCTQLN"/>
<dbReference type="GO" id="GO:0015012">
    <property type="term" value="P:heparan sulfate proteoglycan biosynthetic process"/>
    <property type="evidence" value="ECO:0007669"/>
    <property type="project" value="Ensembl"/>
</dbReference>
<dbReference type="InterPro" id="IPR050186">
    <property type="entry name" value="TPT_transporter"/>
</dbReference>
<evidence type="ECO:0000256" key="2">
    <source>
        <dbReference type="ARBA" id="ARBA00022692"/>
    </source>
</evidence>
<evidence type="ECO:0000256" key="6">
    <source>
        <dbReference type="SAM" id="Phobius"/>
    </source>
</evidence>
<feature type="transmembrane region" description="Helical" evidence="6">
    <location>
        <begin position="279"/>
        <end position="300"/>
    </location>
</feature>
<reference evidence="8" key="2">
    <citation type="submission" date="2025-08" db="UniProtKB">
        <authorList>
            <consortium name="Ensembl"/>
        </authorList>
    </citation>
    <scope>IDENTIFICATION</scope>
</reference>
<evidence type="ECO:0000256" key="5">
    <source>
        <dbReference type="SAM" id="MobiDB-lite"/>
    </source>
</evidence>
<proteinExistence type="predicted"/>
<sequence length="415" mass="45244">MPARPNPSGLRSALPGEAKAAPEGAPNSALARSFRGSARGRVAAAAAAEWVGTGRLAGWLAGHDLLPVWLGFLRRRRGCRAEWPGARFSPRDERQPRGEAGAGRFCRRRPFPSAPAAFRPLLRDLLFLHRPGQQGGADGLQMVTTILILYVSKLNRIIHFPDFDKSIPMKLFPLPLIYVGNHISGLSSTSKLSLPMFTVLRKFTIPLTLLLEVIVLGKRYSLSIVISVFAIILGAFIAAGSDLAFSMEGYASVLLNDVFTAANGVYTKQKIDPKELGKYGVIFYNACFMVIPTVLISFFSGDFQQATNFKEWTNVLFIFQFLLSCVLGFLLMYSTVLCSHYNSALTTTVVGAIKNVSIAYIGMLIGGDYIFSVLNFIGLNICMAGGLRYSFLTIRGNNSPKISTDEEKALPGAKS</sequence>
<protein>
    <submittedName>
        <fullName evidence="8">Solute carrier family 35 member D2</fullName>
    </submittedName>
</protein>
<dbReference type="InterPro" id="IPR004853">
    <property type="entry name" value="Sugar_P_trans_dom"/>
</dbReference>
<evidence type="ECO:0000259" key="7">
    <source>
        <dbReference type="Pfam" id="PF03151"/>
    </source>
</evidence>
<evidence type="ECO:0000256" key="4">
    <source>
        <dbReference type="ARBA" id="ARBA00023136"/>
    </source>
</evidence>
<feature type="compositionally biased region" description="Low complexity" evidence="5">
    <location>
        <begin position="13"/>
        <end position="28"/>
    </location>
</feature>
<evidence type="ECO:0000256" key="3">
    <source>
        <dbReference type="ARBA" id="ARBA00022989"/>
    </source>
</evidence>
<feature type="transmembrane region" description="Helical" evidence="6">
    <location>
        <begin position="220"/>
        <end position="238"/>
    </location>
</feature>
<keyword evidence="2 6" id="KW-0812">Transmembrane</keyword>
<keyword evidence="3 6" id="KW-1133">Transmembrane helix</keyword>
<feature type="region of interest" description="Disordered" evidence="5">
    <location>
        <begin position="1"/>
        <end position="28"/>
    </location>
</feature>
<organism evidence="8 9">
    <name type="scientific">Podarcis muralis</name>
    <name type="common">Wall lizard</name>
    <name type="synonym">Lacerta muralis</name>
    <dbReference type="NCBI Taxonomy" id="64176"/>
    <lineage>
        <taxon>Eukaryota</taxon>
        <taxon>Metazoa</taxon>
        <taxon>Chordata</taxon>
        <taxon>Craniata</taxon>
        <taxon>Vertebrata</taxon>
        <taxon>Euteleostomi</taxon>
        <taxon>Lepidosauria</taxon>
        <taxon>Squamata</taxon>
        <taxon>Bifurcata</taxon>
        <taxon>Unidentata</taxon>
        <taxon>Episquamata</taxon>
        <taxon>Laterata</taxon>
        <taxon>Lacertibaenia</taxon>
        <taxon>Lacertidae</taxon>
        <taxon>Podarcis</taxon>
    </lineage>
</organism>
<evidence type="ECO:0000256" key="1">
    <source>
        <dbReference type="ARBA" id="ARBA00004141"/>
    </source>
</evidence>
<dbReference type="Proteomes" id="UP000472272">
    <property type="component" value="Chromosome 11"/>
</dbReference>
<keyword evidence="4 6" id="KW-0472">Membrane</keyword>
<dbReference type="GeneTree" id="ENSGT00940000160237"/>
<feature type="domain" description="Sugar phosphate transporter" evidence="7">
    <location>
        <begin position="140"/>
        <end position="390"/>
    </location>
</feature>
<dbReference type="GO" id="GO:0000139">
    <property type="term" value="C:Golgi membrane"/>
    <property type="evidence" value="ECO:0007669"/>
    <property type="project" value="Ensembl"/>
</dbReference>
<dbReference type="Ensembl" id="ENSPMRT00000036974.1">
    <property type="protein sequence ID" value="ENSPMRP00000034866.1"/>
    <property type="gene ID" value="ENSPMRG00000022574.1"/>
</dbReference>
<dbReference type="AlphaFoldDB" id="A0A670KDE2"/>
<name>A0A670KDE2_PODMU</name>
<feature type="transmembrane region" description="Helical" evidence="6">
    <location>
        <begin position="312"/>
        <end position="332"/>
    </location>
</feature>
<evidence type="ECO:0000313" key="9">
    <source>
        <dbReference type="Proteomes" id="UP000472272"/>
    </source>
</evidence>
<dbReference type="Pfam" id="PF03151">
    <property type="entry name" value="TPT"/>
    <property type="match status" value="1"/>
</dbReference>
<keyword evidence="9" id="KW-1185">Reference proteome</keyword>
<dbReference type="PANTHER" id="PTHR11132">
    <property type="entry name" value="SOLUTE CARRIER FAMILY 35"/>
    <property type="match status" value="1"/>
</dbReference>